<dbReference type="GO" id="GO:0005634">
    <property type="term" value="C:nucleus"/>
    <property type="evidence" value="ECO:0007669"/>
    <property type="project" value="UniProtKB-SubCell"/>
</dbReference>
<feature type="region of interest" description="Disordered" evidence="7">
    <location>
        <begin position="368"/>
        <end position="431"/>
    </location>
</feature>
<name>W7AR55_9APIC</name>
<accession>W7AR55</accession>
<dbReference type="GO" id="GO:0030488">
    <property type="term" value="P:tRNA methylation"/>
    <property type="evidence" value="ECO:0007669"/>
    <property type="project" value="InterPro"/>
</dbReference>
<evidence type="ECO:0000256" key="7">
    <source>
        <dbReference type="SAM" id="MobiDB-lite"/>
    </source>
</evidence>
<feature type="compositionally biased region" description="Basic and acidic residues" evidence="7">
    <location>
        <begin position="387"/>
        <end position="403"/>
    </location>
</feature>
<proteinExistence type="inferred from homology"/>
<feature type="compositionally biased region" description="Basic and acidic residues" evidence="7">
    <location>
        <begin position="368"/>
        <end position="378"/>
    </location>
</feature>
<dbReference type="EMBL" id="KI965464">
    <property type="protein sequence ID" value="EUD67951.1"/>
    <property type="molecule type" value="Genomic_DNA"/>
</dbReference>
<sequence length="552" mass="62524">MKIRKHDFVLIDDELKCRLHKVVDMKIKIKKNYLNLMFLVNKKYGSTYTHINNKWVRSKKKKNKLDIDFYGDIHGTNKDIFQNSNSQRLTEENIAELKDNVSENPYEVIQKLVTNSSTYKDKTVISKFKYVEKKLKRHLCQFTVYECSIVNLINFYYKYFPEKVSSVRVDYLSNLLFHLNRDVLVIREDSQHTEQSSEEKEETQKVHEETEKSHANGASDQLGHEALHSFSTHKPNVIIYDDSFGLLTSMLNIIYSDHVNIFSLIHKNASNSIVPTFGIPKSTNVAKISILQASHAPRLNTGEWLAIDGRCQLVGKAASEEVQVMDVGEADEVVEAEEAAEVVQVAEMADLSNVECRKRRVDHVDQVDYIDHPDHGGGDHVGTPPDGKTDPTNETEKQSREHPSVAPPPNKRAKKAHGEADNPIGSPPPLQLQHMLINHMNNSGAEAFVVIISSDFLYNTNTDVSLLIDTLIKVSLKFLKNDSKLIIHTDDLNLCSLFLKGLMGTSSFINIKLNEFVLREQQVLKRRTHPVIKNAKLADGFLLTALKVEGAA</sequence>
<dbReference type="PANTHER" id="PTHR12945">
    <property type="entry name" value="TRANSLATION INITIATION FACTOR EIF3-RELATED"/>
    <property type="match status" value="1"/>
</dbReference>
<gene>
    <name evidence="8" type="ORF">C922_01563</name>
</gene>
<keyword evidence="5" id="KW-0539">Nucleus</keyword>
<evidence type="ECO:0000256" key="6">
    <source>
        <dbReference type="ARBA" id="ARBA00032319"/>
    </source>
</evidence>
<evidence type="ECO:0000313" key="8">
    <source>
        <dbReference type="EMBL" id="EUD67951.1"/>
    </source>
</evidence>
<dbReference type="Pfam" id="PF04189">
    <property type="entry name" value="Gcd10p"/>
    <property type="match status" value="1"/>
</dbReference>
<evidence type="ECO:0000256" key="4">
    <source>
        <dbReference type="ARBA" id="ARBA00022694"/>
    </source>
</evidence>
<reference evidence="8 9" key="1">
    <citation type="submission" date="2013-02" db="EMBL/GenBank/DDBJ databases">
        <title>The Genome Sequence of Plasmodium inui San Antonio 1.</title>
        <authorList>
            <consortium name="The Broad Institute Genome Sequencing Platform"/>
            <consortium name="The Broad Institute Genome Sequencing Center for Infectious Disease"/>
            <person name="Neafsey D."/>
            <person name="Cheeseman I."/>
            <person name="Volkman S."/>
            <person name="Adams J."/>
            <person name="Walker B."/>
            <person name="Young S.K."/>
            <person name="Zeng Q."/>
            <person name="Gargeya S."/>
            <person name="Fitzgerald M."/>
            <person name="Haas B."/>
            <person name="Abouelleil A."/>
            <person name="Alvarado L."/>
            <person name="Arachchi H.M."/>
            <person name="Berlin A.M."/>
            <person name="Chapman S.B."/>
            <person name="Dewar J."/>
            <person name="Goldberg J."/>
            <person name="Griggs A."/>
            <person name="Gujja S."/>
            <person name="Hansen M."/>
            <person name="Howarth C."/>
            <person name="Imamovic A."/>
            <person name="Larimer J."/>
            <person name="McCowan C."/>
            <person name="Murphy C."/>
            <person name="Neiman D."/>
            <person name="Pearson M."/>
            <person name="Priest M."/>
            <person name="Roberts A."/>
            <person name="Saif S."/>
            <person name="Shea T."/>
            <person name="Sisk P."/>
            <person name="Sykes S."/>
            <person name="Wortman J."/>
            <person name="Nusbaum C."/>
            <person name="Birren B."/>
        </authorList>
    </citation>
    <scope>NUCLEOTIDE SEQUENCE [LARGE SCALE GENOMIC DNA]</scope>
    <source>
        <strain evidence="8 9">San Antonio 1</strain>
    </source>
</reference>
<dbReference type="GeneID" id="20036837"/>
<evidence type="ECO:0000256" key="5">
    <source>
        <dbReference type="ARBA" id="ARBA00023242"/>
    </source>
</evidence>
<comment type="similarity">
    <text evidence="2">Belongs to the TRM6/GCD10 family.</text>
</comment>
<dbReference type="Proteomes" id="UP000030640">
    <property type="component" value="Unassembled WGS sequence"/>
</dbReference>
<keyword evidence="4" id="KW-0819">tRNA processing</keyword>
<dbReference type="VEuPathDB" id="PlasmoDB:C922_01563"/>
<dbReference type="OrthoDB" id="10254665at2759"/>
<dbReference type="RefSeq" id="XP_008815388.1">
    <property type="nucleotide sequence ID" value="XM_008817166.1"/>
</dbReference>
<evidence type="ECO:0000256" key="2">
    <source>
        <dbReference type="ARBA" id="ARBA00008320"/>
    </source>
</evidence>
<feature type="compositionally biased region" description="Basic and acidic residues" evidence="7">
    <location>
        <begin position="189"/>
        <end position="214"/>
    </location>
</feature>
<keyword evidence="9" id="KW-1185">Reference proteome</keyword>
<protein>
    <recommendedName>
        <fullName evidence="3">tRNA (adenine(58)-N(1))-methyltransferase non-catalytic subunit TRM6</fullName>
    </recommendedName>
    <alternativeName>
        <fullName evidence="6">tRNA(m1A58)-methyltransferase subunit TRM6</fullName>
    </alternativeName>
</protein>
<evidence type="ECO:0000256" key="1">
    <source>
        <dbReference type="ARBA" id="ARBA00004123"/>
    </source>
</evidence>
<dbReference type="AlphaFoldDB" id="W7AR55"/>
<evidence type="ECO:0000313" key="9">
    <source>
        <dbReference type="Proteomes" id="UP000030640"/>
    </source>
</evidence>
<dbReference type="PANTHER" id="PTHR12945:SF0">
    <property type="entry name" value="TRNA (ADENINE(58)-N(1))-METHYLTRANSFERASE NON-CATALYTIC SUBUNIT TRM6"/>
    <property type="match status" value="1"/>
</dbReference>
<evidence type="ECO:0000256" key="3">
    <source>
        <dbReference type="ARBA" id="ARBA00021704"/>
    </source>
</evidence>
<dbReference type="InterPro" id="IPR017423">
    <property type="entry name" value="TRM6"/>
</dbReference>
<organism evidence="8 9">
    <name type="scientific">Plasmodium inui San Antonio 1</name>
    <dbReference type="NCBI Taxonomy" id="1237626"/>
    <lineage>
        <taxon>Eukaryota</taxon>
        <taxon>Sar</taxon>
        <taxon>Alveolata</taxon>
        <taxon>Apicomplexa</taxon>
        <taxon>Aconoidasida</taxon>
        <taxon>Haemosporida</taxon>
        <taxon>Plasmodiidae</taxon>
        <taxon>Plasmodium</taxon>
        <taxon>Plasmodium (Plasmodium)</taxon>
    </lineage>
</organism>
<feature type="region of interest" description="Disordered" evidence="7">
    <location>
        <begin position="189"/>
        <end position="218"/>
    </location>
</feature>
<comment type="subcellular location">
    <subcellularLocation>
        <location evidence="1">Nucleus</location>
    </subcellularLocation>
</comment>
<dbReference type="GO" id="GO:0031515">
    <property type="term" value="C:tRNA (m1A) methyltransferase complex"/>
    <property type="evidence" value="ECO:0007669"/>
    <property type="project" value="InterPro"/>
</dbReference>